<dbReference type="SUPFAM" id="SSF82671">
    <property type="entry name" value="SEA domain"/>
    <property type="match status" value="1"/>
</dbReference>
<keyword evidence="12" id="KW-0472">Membrane</keyword>
<dbReference type="GeneTree" id="ENSGT00530000063503"/>
<evidence type="ECO:0000256" key="10">
    <source>
        <dbReference type="ARBA" id="ARBA00023273"/>
    </source>
</evidence>
<dbReference type="SMART" id="SM00200">
    <property type="entry name" value="SEA"/>
    <property type="match status" value="2"/>
</dbReference>
<feature type="signal peptide" evidence="13">
    <location>
        <begin position="1"/>
        <end position="18"/>
    </location>
</feature>
<dbReference type="GO" id="GO:0001917">
    <property type="term" value="C:photoreceptor inner segment"/>
    <property type="evidence" value="ECO:0007669"/>
    <property type="project" value="UniProtKB-SubCell"/>
</dbReference>
<evidence type="ECO:0000259" key="14">
    <source>
        <dbReference type="PROSITE" id="PS50024"/>
    </source>
</evidence>
<organism evidence="15 16">
    <name type="scientific">Oncorhynchus tshawytscha</name>
    <name type="common">Chinook salmon</name>
    <name type="synonym">Salmo tshawytscha</name>
    <dbReference type="NCBI Taxonomy" id="74940"/>
    <lineage>
        <taxon>Eukaryota</taxon>
        <taxon>Metazoa</taxon>
        <taxon>Chordata</taxon>
        <taxon>Craniata</taxon>
        <taxon>Vertebrata</taxon>
        <taxon>Euteleostomi</taxon>
        <taxon>Actinopterygii</taxon>
        <taxon>Neopterygii</taxon>
        <taxon>Teleostei</taxon>
        <taxon>Protacanthopterygii</taxon>
        <taxon>Salmoniformes</taxon>
        <taxon>Salmonidae</taxon>
        <taxon>Salmoninae</taxon>
        <taxon>Oncorhynchus</taxon>
    </lineage>
</organism>
<dbReference type="InterPro" id="IPR039861">
    <property type="entry name" value="IMPG"/>
</dbReference>
<evidence type="ECO:0000256" key="5">
    <source>
        <dbReference type="ARBA" id="ARBA00022530"/>
    </source>
</evidence>
<keyword evidence="16" id="KW-1185">Reference proteome</keyword>
<feature type="domain" description="SEA" evidence="14">
    <location>
        <begin position="1080"/>
        <end position="1193"/>
    </location>
</feature>
<feature type="region of interest" description="Disordered" evidence="11">
    <location>
        <begin position="457"/>
        <end position="853"/>
    </location>
</feature>
<dbReference type="InterPro" id="IPR000082">
    <property type="entry name" value="SEA_dom"/>
</dbReference>
<keyword evidence="8" id="KW-0677">Repeat</keyword>
<evidence type="ECO:0000256" key="4">
    <source>
        <dbReference type="ARBA" id="ARBA00022525"/>
    </source>
</evidence>
<keyword evidence="12" id="KW-1133">Transmembrane helix</keyword>
<dbReference type="InterPro" id="IPR036364">
    <property type="entry name" value="SEA_dom_sf"/>
</dbReference>
<dbReference type="GO" id="GO:0001750">
    <property type="term" value="C:photoreceptor outer segment"/>
    <property type="evidence" value="ECO:0007669"/>
    <property type="project" value="UniProtKB-SubCell"/>
</dbReference>
<dbReference type="GO" id="GO:0007601">
    <property type="term" value="P:visual perception"/>
    <property type="evidence" value="ECO:0007669"/>
    <property type="project" value="InterPro"/>
</dbReference>
<dbReference type="Gene3D" id="3.30.70.960">
    <property type="entry name" value="SEA domain"/>
    <property type="match status" value="1"/>
</dbReference>
<feature type="chain" id="PRO_5044222401" description="SEA domain-containing protein" evidence="13">
    <location>
        <begin position="19"/>
        <end position="1437"/>
    </location>
</feature>
<keyword evidence="6" id="KW-0358">Heparin-binding</keyword>
<dbReference type="GO" id="GO:0008201">
    <property type="term" value="F:heparin binding"/>
    <property type="evidence" value="ECO:0007669"/>
    <property type="project" value="UniProtKB-KW"/>
</dbReference>
<dbReference type="Pfam" id="PF01390">
    <property type="entry name" value="SEA"/>
    <property type="match status" value="1"/>
</dbReference>
<comment type="subcellular location">
    <subcellularLocation>
        <location evidence="2">Cell projection</location>
        <location evidence="2">Cilium</location>
        <location evidence="2">Photoreceptor outer segment</location>
    </subcellularLocation>
    <subcellularLocation>
        <location evidence="1">Photoreceptor inner segment</location>
    </subcellularLocation>
    <subcellularLocation>
        <location evidence="3">Secreted</location>
        <location evidence="3">Extracellular space</location>
        <location evidence="3">Extracellular matrix</location>
        <location evidence="3">Interphotoreceptor matrix</location>
    </subcellularLocation>
</comment>
<protein>
    <recommendedName>
        <fullName evidence="14">SEA domain-containing protein</fullName>
    </recommendedName>
</protein>
<keyword evidence="4" id="KW-0964">Secreted</keyword>
<feature type="compositionally biased region" description="Acidic residues" evidence="11">
    <location>
        <begin position="550"/>
        <end position="834"/>
    </location>
</feature>
<proteinExistence type="predicted"/>
<evidence type="ECO:0000256" key="11">
    <source>
        <dbReference type="SAM" id="MobiDB-lite"/>
    </source>
</evidence>
<keyword evidence="9" id="KW-0325">Glycoprotein</keyword>
<feature type="compositionally biased region" description="Acidic residues" evidence="11">
    <location>
        <begin position="840"/>
        <end position="850"/>
    </location>
</feature>
<evidence type="ECO:0000256" key="8">
    <source>
        <dbReference type="ARBA" id="ARBA00022737"/>
    </source>
</evidence>
<evidence type="ECO:0000256" key="13">
    <source>
        <dbReference type="SAM" id="SignalP"/>
    </source>
</evidence>
<feature type="transmembrane region" description="Helical" evidence="12">
    <location>
        <begin position="1283"/>
        <end position="1307"/>
    </location>
</feature>
<evidence type="ECO:0000256" key="9">
    <source>
        <dbReference type="ARBA" id="ARBA00023180"/>
    </source>
</evidence>
<feature type="domain" description="SEA" evidence="14">
    <location>
        <begin position="230"/>
        <end position="347"/>
    </location>
</feature>
<evidence type="ECO:0000256" key="3">
    <source>
        <dbReference type="ARBA" id="ARBA00004593"/>
    </source>
</evidence>
<keyword evidence="7 13" id="KW-0732">Signal</keyword>
<evidence type="ECO:0000256" key="2">
    <source>
        <dbReference type="ARBA" id="ARBA00004504"/>
    </source>
</evidence>
<feature type="region of interest" description="Disordered" evidence="11">
    <location>
        <begin position="873"/>
        <end position="905"/>
    </location>
</feature>
<reference evidence="15" key="2">
    <citation type="submission" date="2025-08" db="UniProtKB">
        <authorList>
            <consortium name="Ensembl"/>
        </authorList>
    </citation>
    <scope>IDENTIFICATION</scope>
</reference>
<evidence type="ECO:0000256" key="12">
    <source>
        <dbReference type="SAM" id="Phobius"/>
    </source>
</evidence>
<reference evidence="15" key="3">
    <citation type="submission" date="2025-09" db="UniProtKB">
        <authorList>
            <consortium name="Ensembl"/>
        </authorList>
    </citation>
    <scope>IDENTIFICATION</scope>
</reference>
<evidence type="ECO:0000256" key="1">
    <source>
        <dbReference type="ARBA" id="ARBA00004437"/>
    </source>
</evidence>
<dbReference type="PROSITE" id="PS50024">
    <property type="entry name" value="SEA"/>
    <property type="match status" value="2"/>
</dbReference>
<sequence length="1437" mass="160624">MSDSSLKCLLCTLSFILAFELLGVRTDAASGEGRLLPDGQDLYYKTVRISPILSVLQSIVHSPLLKVSHKDHGAILRQKRNVLFPSGVKLCAEESVQQSIANHLSYFHLRVCQETVWEAFKIFWDRLPNQEEYQTWMSQCLDGTATALAMGKNFSQSKEHLALVESRMLLTGSTSEPNNSWLHMCSTSTPATEQEAQGELIIEGAEVELPTEPTNDIEMEVLEWPTRAHLEQVVELSILLKGERYSDALRDTASFQYQTLNQQFIDKIEDALGGLPGLKSVTVLEFRFQKDAQGLDGVVVVYAVTVEVEGEGVSSEQLDYLTLQSNLVENSYRELKERPTVVYNITDFRNNITEALLNDNIIRDTTLALDPDLLQLESVSSVPESIESTAGITKDDCLEEILATEMTPDASEVKAEDVVMGENDVIVLAESVTLPPEPEVTIDDTGMEEEGLLLGNTVATESPPPELLPADPVSPEQPEGSTLPKPPLEIEPSGSGVDRLEDLPFQPEEEEEPASAAEEEYTIEEEVVLEEVIIEEEILTEEAESKVPPEEEQVEEEAVEIPEEEEEEGEVVEVPEEEEVKEEAVEVPEEEGEEEEAVEVPEEVVVEEEVVEVPEEEVEEEEAVEVPEEEEEAVEVPEEEEEAVEFSDEEEVVEVPEEEVVVEVPEEEEEAMEVPEEEEVEEEAVEVPEEEEEAVEVPEEEEEAVEVSEEEEVEEEGVEVPEEEEEAVEVPEEEEEAVEVSEEEEVEEEVVEVPEEELVEEEAVEVPEEEEEAVEVPEEEEVEEEALDVPEEEEEAVEVPEEEEEAVEVSEEEVVEEEAVEVPEEEEEEEEVVEVSDTAEVLEEEAEPSENLEYNILETETKEELEEVNPAFVPVETMEDPEPAESLNVPENAMETVPPDEPEEEANEVLGPIIEEPVTGEDALEVEEEVAKEEVVMELLDMTETSVEDLVEEEIMLVDEAVPEAAYPTTLSAEKESPFTQVSDAIVEEEATEATGLDAAPEPEAEAKDQGVTPALTPAKKYPGPDISITLELQTIDPVTDYDLVPFGGTNQTEEGSSGYPSGGVHGVDHSVAMPINPGRALMVFFSLRVTNMKFSDDLFNKSSPEYKALEQRFIELLLPYLQSNLSNFQNLEILNFRNGSIVVNSRMKFGKPVPRGVNNAVYLILEDFANTAYKTMNLAIDKYSLDVESGDQANQCKFQACNEFAQCSVNRWSGEAECVCNAGYFSVDGLPCQSICDLQTDFCMNDGKCDIIPGQGAICRCRVGENWWYRGEHCEEYVSEPLVVGIAIASVAGFLLVASGVIFFLARTLRDQYDKDETEDPLRRGESIPSLERATKYNPMYESEATTGYSHYYRRYPEAPVYSSASAEASTDFSSEEIRHIYENSELTKEEIQDRIRIIELYAKDRQFADFVRQHQTALDTRRESALDTHRESVST</sequence>
<dbReference type="PANTHER" id="PTHR12199">
    <property type="entry name" value="INTERPHOTORECEPTOR MATRIX PROTEOGLYCAN"/>
    <property type="match status" value="1"/>
</dbReference>
<feature type="region of interest" description="Disordered" evidence="11">
    <location>
        <begin position="995"/>
        <end position="1019"/>
    </location>
</feature>
<dbReference type="Ensembl" id="ENSOTST00005154880.1">
    <property type="protein sequence ID" value="ENSOTSP00005148262.1"/>
    <property type="gene ID" value="ENSOTSG00005071896.1"/>
</dbReference>
<keyword evidence="10" id="KW-0966">Cell projection</keyword>
<name>A0AAZ3S5D6_ONCTS</name>
<dbReference type="PROSITE" id="PS01186">
    <property type="entry name" value="EGF_2"/>
    <property type="match status" value="1"/>
</dbReference>
<dbReference type="InterPro" id="IPR000742">
    <property type="entry name" value="EGF"/>
</dbReference>
<dbReference type="GO" id="GO:0005540">
    <property type="term" value="F:hyaluronic acid binding"/>
    <property type="evidence" value="ECO:0007669"/>
    <property type="project" value="TreeGrafter"/>
</dbReference>
<accession>A0AAZ3S5D6</accession>
<keyword evidence="12" id="KW-0812">Transmembrane</keyword>
<evidence type="ECO:0000256" key="7">
    <source>
        <dbReference type="ARBA" id="ARBA00022729"/>
    </source>
</evidence>
<keyword evidence="5" id="KW-0272">Extracellular matrix</keyword>
<gene>
    <name evidence="15" type="primary">IMPG2</name>
</gene>
<feature type="compositionally biased region" description="Acidic residues" evidence="11">
    <location>
        <begin position="507"/>
        <end position="542"/>
    </location>
</feature>
<evidence type="ECO:0000256" key="6">
    <source>
        <dbReference type="ARBA" id="ARBA00022674"/>
    </source>
</evidence>
<dbReference type="Proteomes" id="UP000694402">
    <property type="component" value="Unassembled WGS sequence"/>
</dbReference>
<dbReference type="PANTHER" id="PTHR12199:SF4">
    <property type="entry name" value="INTERPHOTORECEPTOR MATRIX PROTEOGLYCAN 2"/>
    <property type="match status" value="1"/>
</dbReference>
<evidence type="ECO:0000313" key="16">
    <source>
        <dbReference type="Proteomes" id="UP000694402"/>
    </source>
</evidence>
<reference evidence="16" key="1">
    <citation type="journal article" date="2018" name="PLoS ONE">
        <title>Chinook salmon (Oncorhynchus tshawytscha) genome and transcriptome.</title>
        <authorList>
            <person name="Christensen K.A."/>
            <person name="Leong J.S."/>
            <person name="Sakhrani D."/>
            <person name="Biagi C.A."/>
            <person name="Minkley D.R."/>
            <person name="Withler R.E."/>
            <person name="Rondeau E.B."/>
            <person name="Koop B.F."/>
            <person name="Devlin R.H."/>
        </authorList>
    </citation>
    <scope>NUCLEOTIDE SEQUENCE [LARGE SCALE GENOMIC DNA]</scope>
</reference>
<evidence type="ECO:0000313" key="15">
    <source>
        <dbReference type="Ensembl" id="ENSOTSP00005148262.1"/>
    </source>
</evidence>
<dbReference type="GO" id="GO:0033165">
    <property type="term" value="C:interphotoreceptor matrix"/>
    <property type="evidence" value="ECO:0007669"/>
    <property type="project" value="UniProtKB-SubCell"/>
</dbReference>